<name>A0A3A8QRD2_9BACT</name>
<protein>
    <recommendedName>
        <fullName evidence="8 10">NH(3)-dependent NAD(+) synthetase</fullName>
        <ecNumber evidence="8 10">6.3.1.5</ecNumber>
    </recommendedName>
</protein>
<keyword evidence="3 8" id="KW-0479">Metal-binding</keyword>
<dbReference type="EMBL" id="RAWM01000016">
    <property type="protein sequence ID" value="RKH71319.1"/>
    <property type="molecule type" value="Genomic_DNA"/>
</dbReference>
<dbReference type="NCBIfam" id="TIGR00552">
    <property type="entry name" value="nadE"/>
    <property type="match status" value="1"/>
</dbReference>
<evidence type="ECO:0000256" key="1">
    <source>
        <dbReference type="ARBA" id="ARBA00005859"/>
    </source>
</evidence>
<accession>A0A3A8QRD2</accession>
<comment type="caution">
    <text evidence="8">Lacks conserved residue(s) required for the propagation of feature annotation.</text>
</comment>
<feature type="binding site" description="in other chain" evidence="8">
    <location>
        <position position="210"/>
    </location>
    <ligand>
        <name>deamido-NAD(+)</name>
        <dbReference type="ChEBI" id="CHEBI:58437"/>
        <note>ligand shared between two neighboring subunits</note>
    </ligand>
</feature>
<dbReference type="GO" id="GO:0003952">
    <property type="term" value="F:NAD+ synthase (glutamine-hydrolyzing) activity"/>
    <property type="evidence" value="ECO:0007669"/>
    <property type="project" value="InterPro"/>
</dbReference>
<feature type="binding site" evidence="8">
    <location>
        <position position="202"/>
    </location>
    <ligand>
        <name>Mg(2+)</name>
        <dbReference type="ChEBI" id="CHEBI:18420"/>
    </ligand>
</feature>
<keyword evidence="7 8" id="KW-0520">NAD</keyword>
<dbReference type="Gene3D" id="3.40.50.620">
    <property type="entry name" value="HUPs"/>
    <property type="match status" value="1"/>
</dbReference>
<feature type="domain" description="NAD/GMP synthase" evidence="11">
    <location>
        <begin position="21"/>
        <end position="105"/>
    </location>
</feature>
<dbReference type="CDD" id="cd00553">
    <property type="entry name" value="NAD_synthase"/>
    <property type="match status" value="1"/>
</dbReference>
<dbReference type="UniPathway" id="UPA00253">
    <property type="reaction ID" value="UER00333"/>
</dbReference>
<keyword evidence="4 8" id="KW-0547">Nucleotide-binding</keyword>
<dbReference type="NCBIfam" id="NF002048">
    <property type="entry name" value="PRK00876.1"/>
    <property type="match status" value="1"/>
</dbReference>
<feature type="binding site" evidence="8">
    <location>
        <position position="47"/>
    </location>
    <ligand>
        <name>Mg(2+)</name>
        <dbReference type="ChEBI" id="CHEBI:18420"/>
    </ligand>
</feature>
<proteinExistence type="inferred from homology"/>
<comment type="caution">
    <text evidence="12">The sequence shown here is derived from an EMBL/GenBank/DDBJ whole genome shotgun (WGS) entry which is preliminary data.</text>
</comment>
<feature type="binding site" evidence="8">
    <location>
        <position position="197"/>
    </location>
    <ligand>
        <name>ATP</name>
        <dbReference type="ChEBI" id="CHEBI:30616"/>
    </ligand>
</feature>
<evidence type="ECO:0000256" key="2">
    <source>
        <dbReference type="ARBA" id="ARBA00022598"/>
    </source>
</evidence>
<dbReference type="InterPro" id="IPR003694">
    <property type="entry name" value="NAD_synthase"/>
</dbReference>
<dbReference type="GO" id="GO:0005737">
    <property type="term" value="C:cytoplasm"/>
    <property type="evidence" value="ECO:0007669"/>
    <property type="project" value="InterPro"/>
</dbReference>
<evidence type="ECO:0000256" key="5">
    <source>
        <dbReference type="ARBA" id="ARBA00022840"/>
    </source>
</evidence>
<evidence type="ECO:0000256" key="7">
    <source>
        <dbReference type="ARBA" id="ARBA00023027"/>
    </source>
</evidence>
<evidence type="ECO:0000256" key="3">
    <source>
        <dbReference type="ARBA" id="ARBA00022723"/>
    </source>
</evidence>
<feature type="binding site" description="in other chain" evidence="8">
    <location>
        <position position="177"/>
    </location>
    <ligand>
        <name>deamido-NAD(+)</name>
        <dbReference type="ChEBI" id="CHEBI:58437"/>
        <note>ligand shared between two neighboring subunits</note>
    </ligand>
</feature>
<feature type="binding site" evidence="8">
    <location>
        <position position="226"/>
    </location>
    <ligand>
        <name>ATP</name>
        <dbReference type="ChEBI" id="CHEBI:30616"/>
    </ligand>
</feature>
<dbReference type="InterPro" id="IPR022310">
    <property type="entry name" value="NAD/GMP_synthase"/>
</dbReference>
<dbReference type="OrthoDB" id="9799210at2"/>
<gene>
    <name evidence="8 12" type="primary">nadE</name>
    <name evidence="12" type="ORF">D7X96_08600</name>
</gene>
<evidence type="ECO:0000256" key="9">
    <source>
        <dbReference type="RuleBase" id="RU003811"/>
    </source>
</evidence>
<feature type="binding site" evidence="8">
    <location>
        <position position="248"/>
    </location>
    <ligand>
        <name>ATP</name>
        <dbReference type="ChEBI" id="CHEBI:30616"/>
    </ligand>
</feature>
<keyword evidence="6 8" id="KW-0460">Magnesium</keyword>
<evidence type="ECO:0000256" key="8">
    <source>
        <dbReference type="HAMAP-Rule" id="MF_00193"/>
    </source>
</evidence>
<comment type="similarity">
    <text evidence="1 8 9">Belongs to the NAD synthetase family.</text>
</comment>
<comment type="subunit">
    <text evidence="8">Homodimer.</text>
</comment>
<comment type="pathway">
    <text evidence="8">Cofactor biosynthesis; NAD(+) biosynthesis; NAD(+) from deamido-NAD(+) (ammonia route): step 1/1.</text>
</comment>
<feature type="domain" description="NAD/GMP synthase" evidence="11">
    <location>
        <begin position="153"/>
        <end position="306"/>
    </location>
</feature>
<feature type="binding site" evidence="8">
    <location>
        <position position="217"/>
    </location>
    <ligand>
        <name>deamido-NAD(+)</name>
        <dbReference type="ChEBI" id="CHEBI:58437"/>
        <note>ligand shared between two neighboring subunits</note>
    </ligand>
</feature>
<feature type="binding site" evidence="8">
    <location>
        <begin position="41"/>
        <end position="48"/>
    </location>
    <ligand>
        <name>ATP</name>
        <dbReference type="ChEBI" id="CHEBI:30616"/>
    </ligand>
</feature>
<dbReference type="GO" id="GO:0004359">
    <property type="term" value="F:glutaminase activity"/>
    <property type="evidence" value="ECO:0007669"/>
    <property type="project" value="InterPro"/>
</dbReference>
<dbReference type="GO" id="GO:0008795">
    <property type="term" value="F:NAD+ synthase activity"/>
    <property type="evidence" value="ECO:0007669"/>
    <property type="project" value="UniProtKB-UniRule"/>
</dbReference>
<dbReference type="Pfam" id="PF02540">
    <property type="entry name" value="NAD_synthase"/>
    <property type="match status" value="2"/>
</dbReference>
<keyword evidence="2 8" id="KW-0436">Ligase</keyword>
<dbReference type="InterPro" id="IPR022926">
    <property type="entry name" value="NH(3)-dep_NAD(+)_synth"/>
</dbReference>
<sequence length="333" mass="37403">MTTKFSKQVLELDWEAKAASLSDGLKEAVLKKLRKRGLVVAVSGGIDSACVAALAVRALGPDRVFGLLLPERDSSGLSSKLGRELCEKLGIQYTLHDIAPVLEAAGCYSQRDAAVRSVFPAFQPDMKWKIVMHGDRLNTDALNVFYVVVQVDGQEQRFRLTPQAYVQIVAATNFKQRVRKMMEYFHADRLNFAASGTPNRLEYDQGFFVKLGDGSADVKPIASLYKTQTYKLARHLGVIDGILNREPTTDTFSLEQSQEDFYFSVHYSQLDLILWAKNHGVTPEEVSPEMGLTPQQIQRVYDDIDQKRRTTAYLHAQPLLLEEVSELKPFKIS</sequence>
<evidence type="ECO:0000313" key="13">
    <source>
        <dbReference type="Proteomes" id="UP000282656"/>
    </source>
</evidence>
<dbReference type="PANTHER" id="PTHR23090:SF9">
    <property type="entry name" value="GLUTAMINE-DEPENDENT NAD(+) SYNTHETASE"/>
    <property type="match status" value="1"/>
</dbReference>
<dbReference type="GO" id="GO:0005524">
    <property type="term" value="F:ATP binding"/>
    <property type="evidence" value="ECO:0007669"/>
    <property type="project" value="UniProtKB-UniRule"/>
</dbReference>
<evidence type="ECO:0000256" key="6">
    <source>
        <dbReference type="ARBA" id="ARBA00022842"/>
    </source>
</evidence>
<dbReference type="EC" id="6.3.1.5" evidence="8 10"/>
<evidence type="ECO:0000256" key="4">
    <source>
        <dbReference type="ARBA" id="ARBA00022741"/>
    </source>
</evidence>
<dbReference type="GO" id="GO:0009435">
    <property type="term" value="P:NAD+ biosynthetic process"/>
    <property type="evidence" value="ECO:0007669"/>
    <property type="project" value="UniProtKB-UniRule"/>
</dbReference>
<evidence type="ECO:0000256" key="10">
    <source>
        <dbReference type="RuleBase" id="RU003812"/>
    </source>
</evidence>
<organism evidence="12 13">
    <name type="scientific">Corallococcus interemptor</name>
    <dbReference type="NCBI Taxonomy" id="2316720"/>
    <lineage>
        <taxon>Bacteria</taxon>
        <taxon>Pseudomonadati</taxon>
        <taxon>Myxococcota</taxon>
        <taxon>Myxococcia</taxon>
        <taxon>Myxococcales</taxon>
        <taxon>Cystobacterineae</taxon>
        <taxon>Myxococcaceae</taxon>
        <taxon>Corallococcus</taxon>
    </lineage>
</organism>
<reference evidence="13" key="1">
    <citation type="submission" date="2018-09" db="EMBL/GenBank/DDBJ databases">
        <authorList>
            <person name="Livingstone P.G."/>
            <person name="Whitworth D.E."/>
        </authorList>
    </citation>
    <scope>NUCLEOTIDE SEQUENCE [LARGE SCALE GENOMIC DNA]</scope>
    <source>
        <strain evidence="13">AB047A</strain>
    </source>
</reference>
<evidence type="ECO:0000259" key="11">
    <source>
        <dbReference type="Pfam" id="PF02540"/>
    </source>
</evidence>
<dbReference type="Proteomes" id="UP000282656">
    <property type="component" value="Unassembled WGS sequence"/>
</dbReference>
<evidence type="ECO:0000313" key="12">
    <source>
        <dbReference type="EMBL" id="RKH71319.1"/>
    </source>
</evidence>
<dbReference type="RefSeq" id="WP_120547820.1">
    <property type="nucleotide sequence ID" value="NZ_JBNNJP010000005.1"/>
</dbReference>
<comment type="function">
    <text evidence="8">Catalyzes the ATP-dependent amidation of deamido-NAD to form NAD. Uses ammonia as a nitrogen source.</text>
</comment>
<dbReference type="GO" id="GO:0046872">
    <property type="term" value="F:metal ion binding"/>
    <property type="evidence" value="ECO:0007669"/>
    <property type="project" value="UniProtKB-KW"/>
</dbReference>
<comment type="catalytic activity">
    <reaction evidence="8 10">
        <text>deamido-NAD(+) + NH4(+) + ATP = AMP + diphosphate + NAD(+) + H(+)</text>
        <dbReference type="Rhea" id="RHEA:21188"/>
        <dbReference type="ChEBI" id="CHEBI:15378"/>
        <dbReference type="ChEBI" id="CHEBI:28938"/>
        <dbReference type="ChEBI" id="CHEBI:30616"/>
        <dbReference type="ChEBI" id="CHEBI:33019"/>
        <dbReference type="ChEBI" id="CHEBI:57540"/>
        <dbReference type="ChEBI" id="CHEBI:58437"/>
        <dbReference type="ChEBI" id="CHEBI:456215"/>
        <dbReference type="EC" id="6.3.1.5"/>
    </reaction>
</comment>
<dbReference type="PANTHER" id="PTHR23090">
    <property type="entry name" value="NH 3 /GLUTAMINE-DEPENDENT NAD + SYNTHETASE"/>
    <property type="match status" value="1"/>
</dbReference>
<keyword evidence="13" id="KW-1185">Reference proteome</keyword>
<keyword evidence="5 8" id="KW-0067">ATP-binding</keyword>
<dbReference type="SUPFAM" id="SSF52402">
    <property type="entry name" value="Adenine nucleotide alpha hydrolases-like"/>
    <property type="match status" value="1"/>
</dbReference>
<dbReference type="HAMAP" id="MF_00193">
    <property type="entry name" value="NadE_ammonia_dep"/>
    <property type="match status" value="1"/>
</dbReference>
<dbReference type="InterPro" id="IPR014729">
    <property type="entry name" value="Rossmann-like_a/b/a_fold"/>
</dbReference>
<dbReference type="AlphaFoldDB" id="A0A3A8QRD2"/>